<keyword evidence="3" id="KW-1185">Reference proteome</keyword>
<reference evidence="3" key="1">
    <citation type="submission" date="2019-11" db="EMBL/GenBank/DDBJ databases">
        <title>Genome sequence of Heliorestis convoluta strain HH, an alkaliphilic and minimalistic phototrophic bacterium from a soda lake in Egypt.</title>
        <authorList>
            <person name="Dewey E.D."/>
            <person name="Stokes L.M."/>
            <person name="Burchell B.M."/>
            <person name="Shaffer K.N."/>
            <person name="Huntington A.M."/>
            <person name="Baker J.M."/>
            <person name="Nadendla S."/>
            <person name="Giglio M.G."/>
            <person name="Touchman J.W."/>
            <person name="Blankenship R.E."/>
            <person name="Madigan M.T."/>
            <person name="Sattley W.M."/>
        </authorList>
    </citation>
    <scope>NUCLEOTIDE SEQUENCE [LARGE SCALE GENOMIC DNA]</scope>
    <source>
        <strain evidence="3">HH</strain>
    </source>
</reference>
<dbReference type="AlphaFoldDB" id="A0A5Q2N4V2"/>
<organism evidence="2 3">
    <name type="scientific">Heliorestis convoluta</name>
    <dbReference type="NCBI Taxonomy" id="356322"/>
    <lineage>
        <taxon>Bacteria</taxon>
        <taxon>Bacillati</taxon>
        <taxon>Bacillota</taxon>
        <taxon>Clostridia</taxon>
        <taxon>Eubacteriales</taxon>
        <taxon>Heliobacteriaceae</taxon>
        <taxon>Heliorestis</taxon>
    </lineage>
</organism>
<accession>A0A5Q2N4V2</accession>
<evidence type="ECO:0000313" key="2">
    <source>
        <dbReference type="EMBL" id="QGG48919.1"/>
    </source>
</evidence>
<proteinExistence type="predicted"/>
<evidence type="ECO:0000313" key="3">
    <source>
        <dbReference type="Proteomes" id="UP000366051"/>
    </source>
</evidence>
<sequence length="594" mass="66411">MLLFSVLKAEVEKLEVLLLEGKMLLKGLIRLKGEDLRLLYTLFNEVTVWTALRNRMFDKISFVAKTEDESHHFESLKEKAGEFVVESDEELQLRLLLEMARTLQISKVNCASEEDLLELTDYMADGVLQLLHEQEEDFTGHSMEKMALWQLQKLSQACKNCDNGATESEKEGSAKVAAAATLDALSEAFTKALSKLSAETASKEGASKEPILFEDRKEEAPVDGVDGVAAATATAATTATAQALPSYRPDEGAEFADHQEASVVDALEAPSKEAHLDRGDRDYIEPMPAAVVTAPPSLPAIIEAREEESLMDIDLKEALSVIAKPSFLLKLFGGSTSWLSFSQGNLFRQRLLPLLITMIVLPEIKNPSRGLFTELLVVRWNYLQGDHQKLLKTLQSLKTNIGQLVEQTELAKVELSNLKEKLAINQKKEEMTRASLLEKIRESQTYVRDGAIKESALFKGTVEEEPLHLLALQYLYKLGEAVVADQKASYEQPKFLQKLKNWQTGYSYKKDLANLEEQLIPALLQSTVAFAAEERAVIVECQGKQERLQLQIEESVAKIETILQSIKVEKKHQEKIEEELQALELRYYGLGGQA</sequence>
<dbReference type="Proteomes" id="UP000366051">
    <property type="component" value="Chromosome"/>
</dbReference>
<name>A0A5Q2N4V2_9FIRM</name>
<protein>
    <submittedName>
        <fullName evidence="2">Uncharacterized protein</fullName>
    </submittedName>
</protein>
<gene>
    <name evidence="2" type="ORF">FTV88_2830</name>
</gene>
<dbReference type="EMBL" id="CP045875">
    <property type="protein sequence ID" value="QGG48919.1"/>
    <property type="molecule type" value="Genomic_DNA"/>
</dbReference>
<dbReference type="KEGG" id="hcv:FTV88_2830"/>
<keyword evidence="1" id="KW-0175">Coiled coil</keyword>
<evidence type="ECO:0000256" key="1">
    <source>
        <dbReference type="SAM" id="Coils"/>
    </source>
</evidence>
<feature type="coiled-coil region" evidence="1">
    <location>
        <begin position="387"/>
        <end position="421"/>
    </location>
</feature>